<organism evidence="1 2">
    <name type="scientific">Setaria digitata</name>
    <dbReference type="NCBI Taxonomy" id="48799"/>
    <lineage>
        <taxon>Eukaryota</taxon>
        <taxon>Metazoa</taxon>
        <taxon>Ecdysozoa</taxon>
        <taxon>Nematoda</taxon>
        <taxon>Chromadorea</taxon>
        <taxon>Rhabditida</taxon>
        <taxon>Spirurina</taxon>
        <taxon>Spiruromorpha</taxon>
        <taxon>Filarioidea</taxon>
        <taxon>Setariidae</taxon>
        <taxon>Setaria</taxon>
    </lineage>
</organism>
<evidence type="ECO:0000313" key="1">
    <source>
        <dbReference type="Proteomes" id="UP000887581"/>
    </source>
</evidence>
<keyword evidence="1" id="KW-1185">Reference proteome</keyword>
<proteinExistence type="predicted"/>
<protein>
    <submittedName>
        <fullName evidence="2">Uncharacterized protein</fullName>
    </submittedName>
</protein>
<dbReference type="WBParaSite" id="sdigi.contig1166.g10243.t1">
    <property type="protein sequence ID" value="sdigi.contig1166.g10243.t1"/>
    <property type="gene ID" value="sdigi.contig1166.g10243"/>
</dbReference>
<dbReference type="AlphaFoldDB" id="A0A915PJC8"/>
<reference evidence="2" key="1">
    <citation type="submission" date="2022-11" db="UniProtKB">
        <authorList>
            <consortium name="WormBaseParasite"/>
        </authorList>
    </citation>
    <scope>IDENTIFICATION</scope>
</reference>
<evidence type="ECO:0000313" key="2">
    <source>
        <dbReference type="WBParaSite" id="sdigi.contig1166.g10243.t1"/>
    </source>
</evidence>
<name>A0A915PJC8_9BILA</name>
<accession>A0A915PJC8</accession>
<dbReference type="Proteomes" id="UP000887581">
    <property type="component" value="Unplaced"/>
</dbReference>
<sequence length="58" mass="6914">MEHFPESRSPYWHRHLRKLHDHVVSPDNTLREVTGTMPNMKIRHASNSEAIYTDDQLM</sequence>